<gene>
    <name evidence="1" type="ORF">NDU88_005391</name>
</gene>
<accession>A0AAV7NNW8</accession>
<proteinExistence type="predicted"/>
<comment type="caution">
    <text evidence="1">The sequence shown here is derived from an EMBL/GenBank/DDBJ whole genome shotgun (WGS) entry which is preliminary data.</text>
</comment>
<sequence>MTSPTSSPVTCSVSSQPSGLYLAFPLAQAFSPMFYRPAAAVAGRRSLLQSTAPLMQLGVTSPRPGRGVVKAGLLRFSMQLPSSAVGSAPPLSIS</sequence>
<keyword evidence="2" id="KW-1185">Reference proteome</keyword>
<dbReference type="Proteomes" id="UP001066276">
    <property type="component" value="Chromosome 8"/>
</dbReference>
<dbReference type="EMBL" id="JANPWB010000012">
    <property type="protein sequence ID" value="KAJ1117191.1"/>
    <property type="molecule type" value="Genomic_DNA"/>
</dbReference>
<name>A0AAV7NNW8_PLEWA</name>
<reference evidence="1" key="1">
    <citation type="journal article" date="2022" name="bioRxiv">
        <title>Sequencing and chromosome-scale assembly of the giantPleurodeles waltlgenome.</title>
        <authorList>
            <person name="Brown T."/>
            <person name="Elewa A."/>
            <person name="Iarovenko S."/>
            <person name="Subramanian E."/>
            <person name="Araus A.J."/>
            <person name="Petzold A."/>
            <person name="Susuki M."/>
            <person name="Suzuki K.-i.T."/>
            <person name="Hayashi T."/>
            <person name="Toyoda A."/>
            <person name="Oliveira C."/>
            <person name="Osipova E."/>
            <person name="Leigh N.D."/>
            <person name="Simon A."/>
            <person name="Yun M.H."/>
        </authorList>
    </citation>
    <scope>NUCLEOTIDE SEQUENCE</scope>
    <source>
        <strain evidence="1">20211129_DDA</strain>
        <tissue evidence="1">Liver</tissue>
    </source>
</reference>
<evidence type="ECO:0000313" key="1">
    <source>
        <dbReference type="EMBL" id="KAJ1117191.1"/>
    </source>
</evidence>
<organism evidence="1 2">
    <name type="scientific">Pleurodeles waltl</name>
    <name type="common">Iberian ribbed newt</name>
    <dbReference type="NCBI Taxonomy" id="8319"/>
    <lineage>
        <taxon>Eukaryota</taxon>
        <taxon>Metazoa</taxon>
        <taxon>Chordata</taxon>
        <taxon>Craniata</taxon>
        <taxon>Vertebrata</taxon>
        <taxon>Euteleostomi</taxon>
        <taxon>Amphibia</taxon>
        <taxon>Batrachia</taxon>
        <taxon>Caudata</taxon>
        <taxon>Salamandroidea</taxon>
        <taxon>Salamandridae</taxon>
        <taxon>Pleurodelinae</taxon>
        <taxon>Pleurodeles</taxon>
    </lineage>
</organism>
<dbReference type="AlphaFoldDB" id="A0AAV7NNW8"/>
<evidence type="ECO:0000313" key="2">
    <source>
        <dbReference type="Proteomes" id="UP001066276"/>
    </source>
</evidence>
<protein>
    <submittedName>
        <fullName evidence="1">Uncharacterized protein</fullName>
    </submittedName>
</protein>